<evidence type="ECO:0000313" key="5">
    <source>
        <dbReference type="Proteomes" id="UP000273643"/>
    </source>
</evidence>
<proteinExistence type="predicted"/>
<dbReference type="GO" id="GO:0015833">
    <property type="term" value="P:peptide transport"/>
    <property type="evidence" value="ECO:0007669"/>
    <property type="project" value="TreeGrafter"/>
</dbReference>
<dbReference type="CDD" id="cd08497">
    <property type="entry name" value="MbnE-like"/>
    <property type="match status" value="1"/>
</dbReference>
<dbReference type="InterPro" id="IPR030678">
    <property type="entry name" value="Peptide/Ni-bd"/>
</dbReference>
<dbReference type="InterPro" id="IPR000914">
    <property type="entry name" value="SBP_5_dom"/>
</dbReference>
<reference evidence="4 5" key="1">
    <citation type="submission" date="2018-11" db="EMBL/GenBank/DDBJ databases">
        <title>Genomic Encyclopedia of Type Strains, Phase IV (KMG-IV): sequencing the most valuable type-strain genomes for metagenomic binning, comparative biology and taxonomic classification.</title>
        <authorList>
            <person name="Goeker M."/>
        </authorList>
    </citation>
    <scope>NUCLEOTIDE SEQUENCE [LARGE SCALE GENOMIC DNA]</scope>
    <source>
        <strain evidence="4 5">DSM 16974</strain>
    </source>
</reference>
<feature type="chain" id="PRO_5018208691" evidence="2">
    <location>
        <begin position="34"/>
        <end position="622"/>
    </location>
</feature>
<dbReference type="AlphaFoldDB" id="A0A3N1P0L8"/>
<dbReference type="RefSeq" id="WP_246004389.1">
    <property type="nucleotide sequence ID" value="NZ_RJUK01000001.1"/>
</dbReference>
<comment type="caution">
    <text evidence="4">The sequence shown here is derived from an EMBL/GenBank/DDBJ whole genome shotgun (WGS) entry which is preliminary data.</text>
</comment>
<dbReference type="EMBL" id="RJUK01000001">
    <property type="protein sequence ID" value="ROQ21579.1"/>
    <property type="molecule type" value="Genomic_DNA"/>
</dbReference>
<protein>
    <submittedName>
        <fullName evidence="4">Microcin C transport system substrate-binding protein</fullName>
    </submittedName>
</protein>
<feature type="signal peptide" evidence="2">
    <location>
        <begin position="1"/>
        <end position="33"/>
    </location>
</feature>
<keyword evidence="5" id="KW-1185">Reference proteome</keyword>
<evidence type="ECO:0000313" key="4">
    <source>
        <dbReference type="EMBL" id="ROQ21579.1"/>
    </source>
</evidence>
<feature type="domain" description="Solute-binding protein family 5" evidence="3">
    <location>
        <begin position="121"/>
        <end position="526"/>
    </location>
</feature>
<sequence>MFDQLRPGFYRQTLRALNGSLFALLLLNVSAMAETESPAESAATPIIKSHAFAARGEPKYGPDFEHFDYVNPDAPKGGQIVLAAIGTYDSFNRYAQRGDAETSVELYDPLMAASDDEIGVYYPLIAESLEYPENYAWVIFNINPEARDQAGKPITAKDVAFTFDKLMDQGVPFVSNHYKNVIQAEVLDDHRVKFHFETPSREDIQNLVDFPVFPAHYWQDRDLSEPLDKPPVGSGPYRISEYKMGQSVTYELVDDYWAADLPSRKGLNNFKTMRYDYYRDTNVALEAFKAGEYDFRQENVAKQWAEDYDVAAVTRGDIQRDELAHDIPQPAQGFVFNIQRELFADRRVRQAINYALDFEWMNKNLFYDQYQRTYSFFQNTPYMAEGEPSEREMSILEPFRDQLPEEVFGKVWVPNQTDGSGNIRPALRKAMALLKDAGWELKDGKMVHGESGKPFEFELLIYSSSGERIGLPFKRNLERLGITMNLRQVDSTQFLNRLRSRDYDMIFQGYRANPYPHPNMRITWHSDYVDSTYNQAGVQDPVIDALIRGIEENQQNDDRLLAYGHAFDRVARWNFYLVPHWHSSYFRIAYWNQFARPEKRPEYAIGLSTWWFDDEKAKKLKR</sequence>
<dbReference type="GO" id="GO:0042884">
    <property type="term" value="P:microcin transport"/>
    <property type="evidence" value="ECO:0007669"/>
    <property type="project" value="TreeGrafter"/>
</dbReference>
<accession>A0A3N1P0L8</accession>
<dbReference type="SUPFAM" id="SSF53850">
    <property type="entry name" value="Periplasmic binding protein-like II"/>
    <property type="match status" value="1"/>
</dbReference>
<dbReference type="Pfam" id="PF00496">
    <property type="entry name" value="SBP_bac_5"/>
    <property type="match status" value="1"/>
</dbReference>
<evidence type="ECO:0000256" key="2">
    <source>
        <dbReference type="SAM" id="SignalP"/>
    </source>
</evidence>
<dbReference type="PANTHER" id="PTHR30290">
    <property type="entry name" value="PERIPLASMIC BINDING COMPONENT OF ABC TRANSPORTER"/>
    <property type="match status" value="1"/>
</dbReference>
<dbReference type="Proteomes" id="UP000273643">
    <property type="component" value="Unassembled WGS sequence"/>
</dbReference>
<keyword evidence="1 2" id="KW-0732">Signal</keyword>
<dbReference type="Gene3D" id="3.10.105.10">
    <property type="entry name" value="Dipeptide-binding Protein, Domain 3"/>
    <property type="match status" value="1"/>
</dbReference>
<name>A0A3N1P0L8_9GAMM</name>
<dbReference type="GO" id="GO:1904680">
    <property type="term" value="F:peptide transmembrane transporter activity"/>
    <property type="evidence" value="ECO:0007669"/>
    <property type="project" value="TreeGrafter"/>
</dbReference>
<gene>
    <name evidence="4" type="ORF">EDC38_2205</name>
</gene>
<evidence type="ECO:0000259" key="3">
    <source>
        <dbReference type="Pfam" id="PF00496"/>
    </source>
</evidence>
<dbReference type="InterPro" id="IPR039424">
    <property type="entry name" value="SBP_5"/>
</dbReference>
<evidence type="ECO:0000256" key="1">
    <source>
        <dbReference type="ARBA" id="ARBA00022729"/>
    </source>
</evidence>
<dbReference type="PANTHER" id="PTHR30290:SF64">
    <property type="entry name" value="ABC TRANSPORTER PERIPLASMIC BINDING PROTEIN"/>
    <property type="match status" value="1"/>
</dbReference>
<dbReference type="GO" id="GO:0030288">
    <property type="term" value="C:outer membrane-bounded periplasmic space"/>
    <property type="evidence" value="ECO:0007669"/>
    <property type="project" value="TreeGrafter"/>
</dbReference>
<dbReference type="PIRSF" id="PIRSF002741">
    <property type="entry name" value="MppA"/>
    <property type="match status" value="1"/>
</dbReference>
<dbReference type="Gene3D" id="3.40.190.10">
    <property type="entry name" value="Periplasmic binding protein-like II"/>
    <property type="match status" value="1"/>
</dbReference>
<dbReference type="GO" id="GO:0043190">
    <property type="term" value="C:ATP-binding cassette (ABC) transporter complex"/>
    <property type="evidence" value="ECO:0007669"/>
    <property type="project" value="InterPro"/>
</dbReference>
<organism evidence="4 5">
    <name type="scientific">Marinimicrobium koreense</name>
    <dbReference type="NCBI Taxonomy" id="306545"/>
    <lineage>
        <taxon>Bacteria</taxon>
        <taxon>Pseudomonadati</taxon>
        <taxon>Pseudomonadota</taxon>
        <taxon>Gammaproteobacteria</taxon>
        <taxon>Cellvibrionales</taxon>
        <taxon>Cellvibrionaceae</taxon>
        <taxon>Marinimicrobium</taxon>
    </lineage>
</organism>